<evidence type="ECO:0000256" key="10">
    <source>
        <dbReference type="ARBA" id="ARBA00023303"/>
    </source>
</evidence>
<evidence type="ECO:0000259" key="13">
    <source>
        <dbReference type="Pfam" id="PF03493"/>
    </source>
</evidence>
<dbReference type="PANTHER" id="PTHR10027:SF10">
    <property type="entry name" value="SLOWPOKE 2, ISOFORM D"/>
    <property type="match status" value="1"/>
</dbReference>
<keyword evidence="10" id="KW-0407">Ion channel</keyword>
<dbReference type="Pfam" id="PF03493">
    <property type="entry name" value="BK_channel_a"/>
    <property type="match status" value="1"/>
</dbReference>
<feature type="transmembrane region" description="Helical" evidence="12">
    <location>
        <begin position="163"/>
        <end position="184"/>
    </location>
</feature>
<dbReference type="EnsemblProtists" id="EKX37747">
    <property type="protein sequence ID" value="EKX37747"/>
    <property type="gene ID" value="GUITHDRAFT_144721"/>
</dbReference>
<keyword evidence="8" id="KW-0406">Ion transport</keyword>
<dbReference type="InterPro" id="IPR027359">
    <property type="entry name" value="Volt_channel_dom_sf"/>
</dbReference>
<accession>L1INV4</accession>
<dbReference type="EMBL" id="JH993055">
    <property type="protein sequence ID" value="EKX37747.1"/>
    <property type="molecule type" value="Genomic_DNA"/>
</dbReference>
<name>L1INV4_GUITC</name>
<dbReference type="Gene3D" id="3.40.50.720">
    <property type="entry name" value="NAD(P)-binding Rossmann-like Domain"/>
    <property type="match status" value="2"/>
</dbReference>
<keyword evidence="5" id="KW-0631">Potassium channel</keyword>
<dbReference type="HOGENOM" id="CLU_008855_0_0_1"/>
<evidence type="ECO:0000259" key="15">
    <source>
        <dbReference type="Pfam" id="PF22614"/>
    </source>
</evidence>
<dbReference type="InterPro" id="IPR047871">
    <property type="entry name" value="K_chnl_Slo-like"/>
</dbReference>
<reference evidence="16 18" key="1">
    <citation type="journal article" date="2012" name="Nature">
        <title>Algal genomes reveal evolutionary mosaicism and the fate of nucleomorphs.</title>
        <authorList>
            <consortium name="DOE Joint Genome Institute"/>
            <person name="Curtis B.A."/>
            <person name="Tanifuji G."/>
            <person name="Burki F."/>
            <person name="Gruber A."/>
            <person name="Irimia M."/>
            <person name="Maruyama S."/>
            <person name="Arias M.C."/>
            <person name="Ball S.G."/>
            <person name="Gile G.H."/>
            <person name="Hirakawa Y."/>
            <person name="Hopkins J.F."/>
            <person name="Kuo A."/>
            <person name="Rensing S.A."/>
            <person name="Schmutz J."/>
            <person name="Symeonidi A."/>
            <person name="Elias M."/>
            <person name="Eveleigh R.J."/>
            <person name="Herman E.K."/>
            <person name="Klute M.J."/>
            <person name="Nakayama T."/>
            <person name="Obornik M."/>
            <person name="Reyes-Prieto A."/>
            <person name="Armbrust E.V."/>
            <person name="Aves S.J."/>
            <person name="Beiko R.G."/>
            <person name="Coutinho P."/>
            <person name="Dacks J.B."/>
            <person name="Durnford D.G."/>
            <person name="Fast N.M."/>
            <person name="Green B.R."/>
            <person name="Grisdale C.J."/>
            <person name="Hempel F."/>
            <person name="Henrissat B."/>
            <person name="Hoppner M.P."/>
            <person name="Ishida K."/>
            <person name="Kim E."/>
            <person name="Koreny L."/>
            <person name="Kroth P.G."/>
            <person name="Liu Y."/>
            <person name="Malik S.B."/>
            <person name="Maier U.G."/>
            <person name="McRose D."/>
            <person name="Mock T."/>
            <person name="Neilson J.A."/>
            <person name="Onodera N.T."/>
            <person name="Poole A.M."/>
            <person name="Pritham E.J."/>
            <person name="Richards T.A."/>
            <person name="Rocap G."/>
            <person name="Roy S.W."/>
            <person name="Sarai C."/>
            <person name="Schaack S."/>
            <person name="Shirato S."/>
            <person name="Slamovits C.H."/>
            <person name="Spencer D.F."/>
            <person name="Suzuki S."/>
            <person name="Worden A.Z."/>
            <person name="Zauner S."/>
            <person name="Barry K."/>
            <person name="Bell C."/>
            <person name="Bharti A.K."/>
            <person name="Crow J.A."/>
            <person name="Grimwood J."/>
            <person name="Kramer R."/>
            <person name="Lindquist E."/>
            <person name="Lucas S."/>
            <person name="Salamov A."/>
            <person name="McFadden G.I."/>
            <person name="Lane C.E."/>
            <person name="Keeling P.J."/>
            <person name="Gray M.W."/>
            <person name="Grigoriev I.V."/>
            <person name="Archibald J.M."/>
        </authorList>
    </citation>
    <scope>NUCLEOTIDE SEQUENCE</scope>
    <source>
        <strain evidence="16 18">CCMP2712</strain>
    </source>
</reference>
<proteinExistence type="predicted"/>
<dbReference type="OrthoDB" id="10035564at2759"/>
<keyword evidence="7 12" id="KW-1133">Transmembrane helix</keyword>
<keyword evidence="6" id="KW-0630">Potassium</keyword>
<dbReference type="Pfam" id="PF07885">
    <property type="entry name" value="Ion_trans_2"/>
    <property type="match status" value="1"/>
</dbReference>
<dbReference type="GO" id="GO:0016020">
    <property type="term" value="C:membrane"/>
    <property type="evidence" value="ECO:0007669"/>
    <property type="project" value="UniProtKB-SubCell"/>
</dbReference>
<evidence type="ECO:0000313" key="17">
    <source>
        <dbReference type="EnsemblProtists" id="EKX37747"/>
    </source>
</evidence>
<feature type="domain" description="Potassium channel" evidence="14">
    <location>
        <begin position="171"/>
        <end position="237"/>
    </location>
</feature>
<feature type="domain" description="Calcium-activated potassium channel BK alpha subunit" evidence="13">
    <location>
        <begin position="420"/>
        <end position="507"/>
    </location>
</feature>
<sequence>MTTEFSRSAMQPLNRGKTSPHKEVHCLVSAARWVDKYVSKVTGGNNRLRNRLAENLSGTWGVWLDIANAIASFTCVVLYILQTYLDTSTSESAINMVNQIDSYQTMINFVFLVDFCINLYAAEDRKRHLEHPLVMIDIITIFPEFITFLVALDDEWEDVSKRILQVLLTFFSILLCFTGVYLAFEAQSDVWVEPLRFHDCLYFTIVTIATVGYGDFSPVTLAGKIISAAMILFALVVLGDQPVIRWVRLQINELLKLIHSTSPFSRAVYKCRKAFQHIVVSGDLSQESVRELLVELFHEDHGVNSVFHVVFLSPEEPSFTLQKLLGSPEYLQNTLYVQGSPFDERDLNRACVTKALAVLFLCDKDSVEPKLMDQRTIFRVVAVNQYLTKMKTEVPILFQLIKPESAANYINSSFRVPLNQIVCIDEIKMHLLAKNCICPGVATLVCNLIRTSDQRRSRTMDSWEQEYVVGTNKEVYRTKLSPKFAGMTFGQIANRIFQECECIAFAIEIIDVFGDRRVVLNPSRYEIPSGVHFVYAIANDLSEADTITSFGLELVPSGSQPDLALYESPKPADSIGNQISSLHREKADVKSGGSDGSVGRCEPMAARLSRMKQAFNITEQPRTKEEMTVESVEKLVKGHILVCGEIGSVYNFIETLRYKHVTLAPIVILSNKPLSEEIYKKICFFPEVFYVYGTPMQQKDLLRAGILSLNTAVIFSSSTDNSSQQNDDSSRRLFDADAILIFQSIRKCRPTAKITCQLKFKENMMFFTECMENSDVTLSPSFAAGHVFISTMLDRLLVQSFYNPSIITILYELIASSGSLNAEYASSIVHPSTLSSAPVPPNFVGKKFKDLFQYLNSKRGMLVIGLYRVNPVDNEAPLPYVVTAPPHNTILNKDDSMFLLSSPFEPSTAPRGMLSLKVIEAELKWSEEAKKSKGQVVCSIVCQGEQFFSDPCVNQANPHFNFKSSFQIIETEGSVELSVLVKYKEDRFSESSDKARSTPRRQVICKTEIPVHYLLTCASEHEAKTGVIGVDRIRINFAWNTVDGGKVIDEW</sequence>
<evidence type="ECO:0000313" key="16">
    <source>
        <dbReference type="EMBL" id="EKX37747.1"/>
    </source>
</evidence>
<dbReference type="eggNOG" id="KOG1420">
    <property type="taxonomic scope" value="Eukaryota"/>
</dbReference>
<dbReference type="InterPro" id="IPR013099">
    <property type="entry name" value="K_chnl_dom"/>
</dbReference>
<dbReference type="GO" id="GO:0005267">
    <property type="term" value="F:potassium channel activity"/>
    <property type="evidence" value="ECO:0007669"/>
    <property type="project" value="UniProtKB-KW"/>
</dbReference>
<dbReference type="Gene3D" id="1.10.287.70">
    <property type="match status" value="1"/>
</dbReference>
<evidence type="ECO:0000256" key="12">
    <source>
        <dbReference type="SAM" id="Phobius"/>
    </source>
</evidence>
<reference evidence="18" key="2">
    <citation type="submission" date="2012-11" db="EMBL/GenBank/DDBJ databases">
        <authorList>
            <person name="Kuo A."/>
            <person name="Curtis B.A."/>
            <person name="Tanifuji G."/>
            <person name="Burki F."/>
            <person name="Gruber A."/>
            <person name="Irimia M."/>
            <person name="Maruyama S."/>
            <person name="Arias M.C."/>
            <person name="Ball S.G."/>
            <person name="Gile G.H."/>
            <person name="Hirakawa Y."/>
            <person name="Hopkins J.F."/>
            <person name="Rensing S.A."/>
            <person name="Schmutz J."/>
            <person name="Symeonidi A."/>
            <person name="Elias M."/>
            <person name="Eveleigh R.J."/>
            <person name="Herman E.K."/>
            <person name="Klute M.J."/>
            <person name="Nakayama T."/>
            <person name="Obornik M."/>
            <person name="Reyes-Prieto A."/>
            <person name="Armbrust E.V."/>
            <person name="Aves S.J."/>
            <person name="Beiko R.G."/>
            <person name="Coutinho P."/>
            <person name="Dacks J.B."/>
            <person name="Durnford D.G."/>
            <person name="Fast N.M."/>
            <person name="Green B.R."/>
            <person name="Grisdale C."/>
            <person name="Hempe F."/>
            <person name="Henrissat B."/>
            <person name="Hoppner M.P."/>
            <person name="Ishida K.-I."/>
            <person name="Kim E."/>
            <person name="Koreny L."/>
            <person name="Kroth P.G."/>
            <person name="Liu Y."/>
            <person name="Malik S.-B."/>
            <person name="Maier U.G."/>
            <person name="McRose D."/>
            <person name="Mock T."/>
            <person name="Neilson J.A."/>
            <person name="Onodera N.T."/>
            <person name="Poole A.M."/>
            <person name="Pritham E.J."/>
            <person name="Richards T.A."/>
            <person name="Rocap G."/>
            <person name="Roy S.W."/>
            <person name="Sarai C."/>
            <person name="Schaack S."/>
            <person name="Shirato S."/>
            <person name="Slamovits C.H."/>
            <person name="Spencer D.F."/>
            <person name="Suzuki S."/>
            <person name="Worden A.Z."/>
            <person name="Zauner S."/>
            <person name="Barry K."/>
            <person name="Bell C."/>
            <person name="Bharti A.K."/>
            <person name="Crow J.A."/>
            <person name="Grimwood J."/>
            <person name="Kramer R."/>
            <person name="Lindquist E."/>
            <person name="Lucas S."/>
            <person name="Salamov A."/>
            <person name="McFadden G.I."/>
            <person name="Lane C.E."/>
            <person name="Keeling P.J."/>
            <person name="Gray M.W."/>
            <person name="Grigoriev I.V."/>
            <person name="Archibald J.M."/>
        </authorList>
    </citation>
    <scope>NUCLEOTIDE SEQUENCE</scope>
    <source>
        <strain evidence="18">CCMP2712</strain>
    </source>
</reference>
<feature type="domain" description="RCK N-terminal" evidence="15">
    <location>
        <begin position="276"/>
        <end position="391"/>
    </location>
</feature>
<dbReference type="PANTHER" id="PTHR10027">
    <property type="entry name" value="CALCIUM-ACTIVATED POTASSIUM CHANNEL ALPHA CHAIN"/>
    <property type="match status" value="1"/>
</dbReference>
<comment type="subcellular location">
    <subcellularLocation>
        <location evidence="1">Membrane</location>
        <topology evidence="1">Multi-pass membrane protein</topology>
    </subcellularLocation>
</comment>
<keyword evidence="3" id="KW-0633">Potassium transport</keyword>
<evidence type="ECO:0000256" key="7">
    <source>
        <dbReference type="ARBA" id="ARBA00022989"/>
    </source>
</evidence>
<protein>
    <recommendedName>
        <fullName evidence="19">Calcium-activated potassium channel BK alpha subunit domain-containing protein</fullName>
    </recommendedName>
</protein>
<evidence type="ECO:0000256" key="6">
    <source>
        <dbReference type="ARBA" id="ARBA00022958"/>
    </source>
</evidence>
<evidence type="ECO:0000256" key="3">
    <source>
        <dbReference type="ARBA" id="ARBA00022538"/>
    </source>
</evidence>
<evidence type="ECO:0000256" key="1">
    <source>
        <dbReference type="ARBA" id="ARBA00004141"/>
    </source>
</evidence>
<feature type="domain" description="RCK N-terminal" evidence="15">
    <location>
        <begin position="637"/>
        <end position="756"/>
    </location>
</feature>
<evidence type="ECO:0000256" key="5">
    <source>
        <dbReference type="ARBA" id="ARBA00022826"/>
    </source>
</evidence>
<evidence type="ECO:0000313" key="18">
    <source>
        <dbReference type="Proteomes" id="UP000011087"/>
    </source>
</evidence>
<keyword evidence="18" id="KW-1185">Reference proteome</keyword>
<dbReference type="InterPro" id="IPR003148">
    <property type="entry name" value="RCK_N"/>
</dbReference>
<dbReference type="KEGG" id="gtt:GUITHDRAFT_144721"/>
<keyword evidence="4 12" id="KW-0812">Transmembrane</keyword>
<dbReference type="PaxDb" id="55529-EKX37747"/>
<reference evidence="17" key="3">
    <citation type="submission" date="2015-06" db="UniProtKB">
        <authorList>
            <consortium name="EnsemblProtists"/>
        </authorList>
    </citation>
    <scope>IDENTIFICATION</scope>
</reference>
<dbReference type="InterPro" id="IPR003929">
    <property type="entry name" value="K_chnl_BK_asu"/>
</dbReference>
<evidence type="ECO:0000259" key="14">
    <source>
        <dbReference type="Pfam" id="PF07885"/>
    </source>
</evidence>
<evidence type="ECO:0008006" key="19">
    <source>
        <dbReference type="Google" id="ProtNLM"/>
    </source>
</evidence>
<dbReference type="RefSeq" id="XP_005824727.1">
    <property type="nucleotide sequence ID" value="XM_005824670.1"/>
</dbReference>
<evidence type="ECO:0000256" key="2">
    <source>
        <dbReference type="ARBA" id="ARBA00022448"/>
    </source>
</evidence>
<feature type="transmembrane region" description="Helical" evidence="12">
    <location>
        <begin position="102"/>
        <end position="121"/>
    </location>
</feature>
<evidence type="ECO:0000256" key="4">
    <source>
        <dbReference type="ARBA" id="ARBA00022692"/>
    </source>
</evidence>
<dbReference type="AlphaFoldDB" id="L1INV4"/>
<organism evidence="16">
    <name type="scientific">Guillardia theta (strain CCMP2712)</name>
    <name type="common">Cryptophyte</name>
    <dbReference type="NCBI Taxonomy" id="905079"/>
    <lineage>
        <taxon>Eukaryota</taxon>
        <taxon>Cryptophyceae</taxon>
        <taxon>Pyrenomonadales</taxon>
        <taxon>Geminigeraceae</taxon>
        <taxon>Guillardia</taxon>
    </lineage>
</organism>
<keyword evidence="2" id="KW-0813">Transport</keyword>
<evidence type="ECO:0000256" key="8">
    <source>
        <dbReference type="ARBA" id="ARBA00023065"/>
    </source>
</evidence>
<dbReference type="Proteomes" id="UP000011087">
    <property type="component" value="Unassembled WGS sequence"/>
</dbReference>
<dbReference type="Gene3D" id="1.20.120.350">
    <property type="entry name" value="Voltage-gated potassium channels. Chain C"/>
    <property type="match status" value="1"/>
</dbReference>
<evidence type="ECO:0000256" key="11">
    <source>
        <dbReference type="ARBA" id="ARBA00034430"/>
    </source>
</evidence>
<feature type="transmembrane region" description="Helical" evidence="12">
    <location>
        <begin position="60"/>
        <end position="82"/>
    </location>
</feature>
<dbReference type="SUPFAM" id="SSF81324">
    <property type="entry name" value="Voltage-gated potassium channels"/>
    <property type="match status" value="1"/>
</dbReference>
<dbReference type="OMA" id="NWNTGDN"/>
<keyword evidence="9 12" id="KW-0472">Membrane</keyword>
<dbReference type="Pfam" id="PF22614">
    <property type="entry name" value="Slo-like_RCK"/>
    <property type="match status" value="2"/>
</dbReference>
<evidence type="ECO:0000256" key="9">
    <source>
        <dbReference type="ARBA" id="ARBA00023136"/>
    </source>
</evidence>
<dbReference type="GeneID" id="17294521"/>
<comment type="catalytic activity">
    <reaction evidence="11">
        <text>K(+)(in) = K(+)(out)</text>
        <dbReference type="Rhea" id="RHEA:29463"/>
        <dbReference type="ChEBI" id="CHEBI:29103"/>
    </reaction>
</comment>
<feature type="transmembrane region" description="Helical" evidence="12">
    <location>
        <begin position="133"/>
        <end position="151"/>
    </location>
</feature>
<feature type="transmembrane region" description="Helical" evidence="12">
    <location>
        <begin position="196"/>
        <end position="213"/>
    </location>
</feature>
<gene>
    <name evidence="16" type="ORF">GUITHDRAFT_144721</name>
</gene>